<keyword evidence="4" id="KW-1185">Reference proteome</keyword>
<feature type="compositionally biased region" description="Basic and acidic residues" evidence="1">
    <location>
        <begin position="139"/>
        <end position="165"/>
    </location>
</feature>
<evidence type="ECO:0000259" key="2">
    <source>
        <dbReference type="PROSITE" id="PS50105"/>
    </source>
</evidence>
<dbReference type="OrthoDB" id="447365at2759"/>
<sequence length="428" mass="47546">MADGFDGENEPDQQQDEEADEEQDENLPLEEGDAVRAPDDTYEEQLIAQPKRRNAPSGASRDWQFRGAYHVRPPDPERFKDLQRREEIAQQARPVPAADQFNFVEALLGVGEKPTSAADAVRQSALSHLQQKGRTPRQVRQEKARKAAEEKKRKKEIDKEEQAKHMEEWRAAKRKRREAAAKVKQEVCMAWGGGGGGGDTSSAADAHTDHCKKHDEDTVDVWLSGHGLSVYAQRLRDSGYDDMQTFALMGRQDVDQMLDIVNCLPGHRIKVSNAIRQLQQHPATTHPLPPPQHTEDRQHHHEDQHQPPSAAAAAAASADTHRDEGDSEPEALGEEGDMALALRLPSGKTVRGKFDKSTKLRAIFTFARRHDASCRAASHLALRFFPVDGGGMTRLSTNTEDYLTAKRDSPIDELGLGGGVMIHVELAD</sequence>
<dbReference type="Proteomes" id="UP000041254">
    <property type="component" value="Unassembled WGS sequence"/>
</dbReference>
<dbReference type="VEuPathDB" id="CryptoDB:Vbra_3728"/>
<name>A0A0G4EE86_VITBC</name>
<protein>
    <recommendedName>
        <fullName evidence="2">SAM domain-containing protein</fullName>
    </recommendedName>
</protein>
<proteinExistence type="predicted"/>
<feature type="domain" description="SAM" evidence="2">
    <location>
        <begin position="214"/>
        <end position="281"/>
    </location>
</feature>
<organism evidence="3 4">
    <name type="scientific">Vitrella brassicaformis (strain CCMP3155)</name>
    <dbReference type="NCBI Taxonomy" id="1169540"/>
    <lineage>
        <taxon>Eukaryota</taxon>
        <taxon>Sar</taxon>
        <taxon>Alveolata</taxon>
        <taxon>Colpodellida</taxon>
        <taxon>Vitrellaceae</taxon>
        <taxon>Vitrella</taxon>
    </lineage>
</organism>
<feature type="compositionally biased region" description="Basic and acidic residues" evidence="1">
    <location>
        <begin position="293"/>
        <end position="305"/>
    </location>
</feature>
<dbReference type="InterPro" id="IPR001660">
    <property type="entry name" value="SAM"/>
</dbReference>
<dbReference type="Pfam" id="PF00536">
    <property type="entry name" value="SAM_1"/>
    <property type="match status" value="1"/>
</dbReference>
<dbReference type="CDD" id="cd01767">
    <property type="entry name" value="UBX"/>
    <property type="match status" value="1"/>
</dbReference>
<gene>
    <name evidence="3" type="ORF">Vbra_3728</name>
</gene>
<dbReference type="EMBL" id="CDMY01000214">
    <property type="protein sequence ID" value="CEL94292.1"/>
    <property type="molecule type" value="Genomic_DNA"/>
</dbReference>
<feature type="region of interest" description="Disordered" evidence="1">
    <location>
        <begin position="1"/>
        <end position="78"/>
    </location>
</feature>
<evidence type="ECO:0000256" key="1">
    <source>
        <dbReference type="SAM" id="MobiDB-lite"/>
    </source>
</evidence>
<feature type="region of interest" description="Disordered" evidence="1">
    <location>
        <begin position="122"/>
        <end position="165"/>
    </location>
</feature>
<evidence type="ECO:0000313" key="3">
    <source>
        <dbReference type="EMBL" id="CEL94292.1"/>
    </source>
</evidence>
<feature type="compositionally biased region" description="Acidic residues" evidence="1">
    <location>
        <begin position="1"/>
        <end position="32"/>
    </location>
</feature>
<feature type="compositionally biased region" description="Acidic residues" evidence="1">
    <location>
        <begin position="325"/>
        <end position="335"/>
    </location>
</feature>
<dbReference type="Gene3D" id="1.10.150.50">
    <property type="entry name" value="Transcription Factor, Ets-1"/>
    <property type="match status" value="1"/>
</dbReference>
<dbReference type="AlphaFoldDB" id="A0A0G4EE86"/>
<feature type="compositionally biased region" description="Low complexity" evidence="1">
    <location>
        <begin position="309"/>
        <end position="318"/>
    </location>
</feature>
<feature type="region of interest" description="Disordered" evidence="1">
    <location>
        <begin position="282"/>
        <end position="335"/>
    </location>
</feature>
<dbReference type="SUPFAM" id="SSF47769">
    <property type="entry name" value="SAM/Pointed domain"/>
    <property type="match status" value="1"/>
</dbReference>
<dbReference type="InterPro" id="IPR029071">
    <property type="entry name" value="Ubiquitin-like_domsf"/>
</dbReference>
<dbReference type="SUPFAM" id="SSF54236">
    <property type="entry name" value="Ubiquitin-like"/>
    <property type="match status" value="1"/>
</dbReference>
<feature type="compositionally biased region" description="Polar residues" evidence="1">
    <location>
        <begin position="124"/>
        <end position="133"/>
    </location>
</feature>
<dbReference type="InterPro" id="IPR013761">
    <property type="entry name" value="SAM/pointed_sf"/>
</dbReference>
<reference evidence="3 4" key="1">
    <citation type="submission" date="2014-11" db="EMBL/GenBank/DDBJ databases">
        <authorList>
            <person name="Zhu J."/>
            <person name="Qi W."/>
            <person name="Song R."/>
        </authorList>
    </citation>
    <scope>NUCLEOTIDE SEQUENCE [LARGE SCALE GENOMIC DNA]</scope>
</reference>
<accession>A0A0G4EE86</accession>
<dbReference type="PROSITE" id="PS50105">
    <property type="entry name" value="SAM_DOMAIN"/>
    <property type="match status" value="1"/>
</dbReference>
<dbReference type="SMART" id="SM00454">
    <property type="entry name" value="SAM"/>
    <property type="match status" value="1"/>
</dbReference>
<evidence type="ECO:0000313" key="4">
    <source>
        <dbReference type="Proteomes" id="UP000041254"/>
    </source>
</evidence>
<dbReference type="InParanoid" id="A0A0G4EE86"/>